<evidence type="ECO:0000256" key="2">
    <source>
        <dbReference type="ARBA" id="ARBA00023004"/>
    </source>
</evidence>
<dbReference type="STRING" id="411467.BACCAP_00699"/>
<name>A6NR74_9FIRM</name>
<dbReference type="InterPro" id="IPR017896">
    <property type="entry name" value="4Fe4S_Fe-S-bd"/>
</dbReference>
<dbReference type="GO" id="GO:0046872">
    <property type="term" value="F:metal ion binding"/>
    <property type="evidence" value="ECO:0007669"/>
    <property type="project" value="UniProtKB-KW"/>
</dbReference>
<dbReference type="EMBL" id="AAXG02000005">
    <property type="protein sequence ID" value="EDN01570.1"/>
    <property type="molecule type" value="Genomic_DNA"/>
</dbReference>
<dbReference type="Pfam" id="PF00248">
    <property type="entry name" value="Aldo_ket_red"/>
    <property type="match status" value="1"/>
</dbReference>
<dbReference type="Gene3D" id="3.20.20.100">
    <property type="entry name" value="NADP-dependent oxidoreductase domain"/>
    <property type="match status" value="1"/>
</dbReference>
<organism evidence="5 6">
    <name type="scientific">Pseudoflavonifractor capillosus ATCC 29799</name>
    <dbReference type="NCBI Taxonomy" id="411467"/>
    <lineage>
        <taxon>Bacteria</taxon>
        <taxon>Bacillati</taxon>
        <taxon>Bacillota</taxon>
        <taxon>Clostridia</taxon>
        <taxon>Eubacteriales</taxon>
        <taxon>Oscillospiraceae</taxon>
        <taxon>Pseudoflavonifractor</taxon>
    </lineage>
</organism>
<dbReference type="GO" id="GO:0051536">
    <property type="term" value="F:iron-sulfur cluster binding"/>
    <property type="evidence" value="ECO:0007669"/>
    <property type="project" value="UniProtKB-KW"/>
</dbReference>
<sequence>MSPYTGRKIGGLQALPACIIILRRVQIISAQRAGHREVNMEKRHFASIGEDISLLGYGCMRFPTRKSDGMIAVRESRRLLERAHEAGVNYFDTAWNYHKGESEPFLGQILSKWDRKSFHLATKLPTWLAKSPSDAEDIFTRQLKRCRVDYFDFYLAHSITAEHYATFQASGAYQVLSHEKAKGRIRRLGFSFHDRPELLEKILDDHQWDFVQLQLNYLDWDLQDAKRQYEIVTDRGLPVIVMEPVRGGALASLTPDARSVLEQAAPGKSAASWALRYAASLPGVMTVLSGMSAMEQVEDNIATMSPFQPLTEEDRAVLARAVEVYRSAGTIPCTGCRYCTDCPKHVDIPRIFAIYNQFCVDGKKSSFDNTWDLIPESMRPDQCVRCGQCVDRCPQHIAIPDRIAEVAAAAAEAAKG</sequence>
<evidence type="ECO:0000256" key="1">
    <source>
        <dbReference type="ARBA" id="ARBA00022723"/>
    </source>
</evidence>
<comment type="caution">
    <text evidence="5">The sequence shown here is derived from an EMBL/GenBank/DDBJ whole genome shotgun (WGS) entry which is preliminary data.</text>
</comment>
<keyword evidence="6" id="KW-1185">Reference proteome</keyword>
<dbReference type="SUPFAM" id="SSF46548">
    <property type="entry name" value="alpha-helical ferredoxin"/>
    <property type="match status" value="1"/>
</dbReference>
<dbReference type="PANTHER" id="PTHR43312">
    <property type="entry name" value="D-THREO-ALDOSE 1-DEHYDROGENASE"/>
    <property type="match status" value="1"/>
</dbReference>
<dbReference type="PANTHER" id="PTHR43312:SF2">
    <property type="entry name" value="OXIDOREDUCTASE"/>
    <property type="match status" value="1"/>
</dbReference>
<accession>A6NR74</accession>
<keyword evidence="1" id="KW-0479">Metal-binding</keyword>
<dbReference type="PROSITE" id="PS51379">
    <property type="entry name" value="4FE4S_FER_2"/>
    <property type="match status" value="1"/>
</dbReference>
<evidence type="ECO:0000313" key="5">
    <source>
        <dbReference type="EMBL" id="EDN01570.1"/>
    </source>
</evidence>
<evidence type="ECO:0000259" key="4">
    <source>
        <dbReference type="PROSITE" id="PS51379"/>
    </source>
</evidence>
<dbReference type="InterPro" id="IPR017900">
    <property type="entry name" value="4Fe4S_Fe_S_CS"/>
</dbReference>
<dbReference type="InterPro" id="IPR023210">
    <property type="entry name" value="NADP_OxRdtase_dom"/>
</dbReference>
<evidence type="ECO:0000256" key="3">
    <source>
        <dbReference type="ARBA" id="ARBA00023014"/>
    </source>
</evidence>
<protein>
    <submittedName>
        <fullName evidence="5">4Fe-4S binding domain protein</fullName>
    </submittedName>
</protein>
<keyword evidence="3" id="KW-0411">Iron-sulfur</keyword>
<reference evidence="5 6" key="1">
    <citation type="submission" date="2007-04" db="EMBL/GenBank/DDBJ databases">
        <authorList>
            <person name="Fulton L."/>
            <person name="Clifton S."/>
            <person name="Fulton B."/>
            <person name="Xu J."/>
            <person name="Minx P."/>
            <person name="Pepin K.H."/>
            <person name="Johnson M."/>
            <person name="Thiruvilangam P."/>
            <person name="Bhonagiri V."/>
            <person name="Nash W.E."/>
            <person name="Mardis E.R."/>
            <person name="Wilson R.K."/>
        </authorList>
    </citation>
    <scope>NUCLEOTIDE SEQUENCE [LARGE SCALE GENOMIC DNA]</scope>
    <source>
        <strain evidence="5 6">ATCC 29799</strain>
    </source>
</reference>
<dbReference type="InterPro" id="IPR053135">
    <property type="entry name" value="AKR2_Oxidoreductase"/>
</dbReference>
<dbReference type="eggNOG" id="COG1453">
    <property type="taxonomic scope" value="Bacteria"/>
</dbReference>
<evidence type="ECO:0000313" key="6">
    <source>
        <dbReference type="Proteomes" id="UP000003639"/>
    </source>
</evidence>
<dbReference type="Pfam" id="PF13187">
    <property type="entry name" value="Fer4_9"/>
    <property type="match status" value="1"/>
</dbReference>
<proteinExistence type="predicted"/>
<reference evidence="5 6" key="2">
    <citation type="submission" date="2007-06" db="EMBL/GenBank/DDBJ databases">
        <title>Draft genome sequence of Pseudoflavonifractor capillosus ATCC 29799.</title>
        <authorList>
            <person name="Sudarsanam P."/>
            <person name="Ley R."/>
            <person name="Guruge J."/>
            <person name="Turnbaugh P.J."/>
            <person name="Mahowald M."/>
            <person name="Liep D."/>
            <person name="Gordon J."/>
        </authorList>
    </citation>
    <scope>NUCLEOTIDE SEQUENCE [LARGE SCALE GENOMIC DNA]</scope>
    <source>
        <strain evidence="5 6">ATCC 29799</strain>
    </source>
</reference>
<dbReference type="SUPFAM" id="SSF51430">
    <property type="entry name" value="NAD(P)-linked oxidoreductase"/>
    <property type="match status" value="1"/>
</dbReference>
<dbReference type="InterPro" id="IPR036812">
    <property type="entry name" value="NAD(P)_OxRdtase_dom_sf"/>
</dbReference>
<dbReference type="Proteomes" id="UP000003639">
    <property type="component" value="Unassembled WGS sequence"/>
</dbReference>
<dbReference type="AlphaFoldDB" id="A6NR74"/>
<keyword evidence="2" id="KW-0408">Iron</keyword>
<gene>
    <name evidence="5" type="ORF">BACCAP_00699</name>
</gene>
<dbReference type="PROSITE" id="PS00198">
    <property type="entry name" value="4FE4S_FER_1"/>
    <property type="match status" value="1"/>
</dbReference>
<feature type="domain" description="4Fe-4S ferredoxin-type" evidence="4">
    <location>
        <begin position="374"/>
        <end position="402"/>
    </location>
</feature>
<dbReference type="CDD" id="cd19096">
    <property type="entry name" value="AKR_Fe-S_oxidoreductase"/>
    <property type="match status" value="1"/>
</dbReference>